<name>A0AA38GHW8_TAXCH</name>
<evidence type="ECO:0000256" key="6">
    <source>
        <dbReference type="SAM" id="Coils"/>
    </source>
</evidence>
<feature type="compositionally biased region" description="Basic and acidic residues" evidence="7">
    <location>
        <begin position="56"/>
        <end position="66"/>
    </location>
</feature>
<dbReference type="InterPro" id="IPR044806">
    <property type="entry name" value="WVD2/WDL1-4"/>
</dbReference>
<feature type="region of interest" description="Disordered" evidence="7">
    <location>
        <begin position="452"/>
        <end position="493"/>
    </location>
</feature>
<comment type="subcellular location">
    <subcellularLocation>
        <location evidence="1">Cytoplasm</location>
        <location evidence="1">Cytoskeleton</location>
    </subcellularLocation>
</comment>
<feature type="region of interest" description="Disordered" evidence="7">
    <location>
        <begin position="43"/>
        <end position="78"/>
    </location>
</feature>
<evidence type="ECO:0000256" key="1">
    <source>
        <dbReference type="ARBA" id="ARBA00004245"/>
    </source>
</evidence>
<evidence type="ECO:0000256" key="4">
    <source>
        <dbReference type="ARBA" id="ARBA00022701"/>
    </source>
</evidence>
<accession>A0AA38GHW8</accession>
<comment type="similarity">
    <text evidence="2">Belongs to the TPX2 family.</text>
</comment>
<protein>
    <recommendedName>
        <fullName evidence="8">TPX2 C-terminal domain-containing protein</fullName>
    </recommendedName>
</protein>
<feature type="region of interest" description="Disordered" evidence="7">
    <location>
        <begin position="122"/>
        <end position="212"/>
    </location>
</feature>
<feature type="compositionally biased region" description="Basic and acidic residues" evidence="7">
    <location>
        <begin position="479"/>
        <end position="493"/>
    </location>
</feature>
<reference evidence="9 10" key="1">
    <citation type="journal article" date="2021" name="Nat. Plants">
        <title>The Taxus genome provides insights into paclitaxel biosynthesis.</title>
        <authorList>
            <person name="Xiong X."/>
            <person name="Gou J."/>
            <person name="Liao Q."/>
            <person name="Li Y."/>
            <person name="Zhou Q."/>
            <person name="Bi G."/>
            <person name="Li C."/>
            <person name="Du R."/>
            <person name="Wang X."/>
            <person name="Sun T."/>
            <person name="Guo L."/>
            <person name="Liang H."/>
            <person name="Lu P."/>
            <person name="Wu Y."/>
            <person name="Zhang Z."/>
            <person name="Ro D.K."/>
            <person name="Shang Y."/>
            <person name="Huang S."/>
            <person name="Yan J."/>
        </authorList>
    </citation>
    <scope>NUCLEOTIDE SEQUENCE [LARGE SCALE GENOMIC DNA]</scope>
    <source>
        <strain evidence="9">Ta-2019</strain>
    </source>
</reference>
<dbReference type="EMBL" id="JAHRHJ020000003">
    <property type="protein sequence ID" value="KAH9322154.1"/>
    <property type="molecule type" value="Genomic_DNA"/>
</dbReference>
<keyword evidence="4" id="KW-0493">Microtubule</keyword>
<keyword evidence="6" id="KW-0175">Coiled coil</keyword>
<gene>
    <name evidence="9" type="ORF">KI387_016793</name>
</gene>
<dbReference type="Pfam" id="PF06886">
    <property type="entry name" value="TPX2"/>
    <property type="match status" value="1"/>
</dbReference>
<feature type="compositionally biased region" description="Polar residues" evidence="7">
    <location>
        <begin position="43"/>
        <end position="54"/>
    </location>
</feature>
<feature type="region of interest" description="Disordered" evidence="7">
    <location>
        <begin position="400"/>
        <end position="428"/>
    </location>
</feature>
<dbReference type="PANTHER" id="PTHR46372:SF2">
    <property type="entry name" value="PROTEIN WVD2-LIKE 3"/>
    <property type="match status" value="1"/>
</dbReference>
<keyword evidence="5" id="KW-0206">Cytoskeleton</keyword>
<comment type="caution">
    <text evidence="9">The sequence shown here is derived from an EMBL/GenBank/DDBJ whole genome shotgun (WGS) entry which is preliminary data.</text>
</comment>
<feature type="region of interest" description="Disordered" evidence="7">
    <location>
        <begin position="238"/>
        <end position="281"/>
    </location>
</feature>
<proteinExistence type="inferred from homology"/>
<dbReference type="GO" id="GO:0008017">
    <property type="term" value="F:microtubule binding"/>
    <property type="evidence" value="ECO:0007669"/>
    <property type="project" value="InterPro"/>
</dbReference>
<sequence length="602" mass="65613">MEELGSSPVLAKCMKDVGYADNYIDETLDARHVNVCQKNGCLSDNAKLSLSSGPGKSEKENIDHDVNMSTGNSKTDVPEELLMPAIDVQQRENEAANKRVTQFGITDNGKSHSEVNQQANITIEEQEQSEVNFDGRNPRGSKGMGLSSKHCSIQAKLQKTSTSVRKGESSSSQIQKSKHPQSVGTLIKGTSKGGVKGASDTSSKQKKTILEKSPVEVTGAEVHGTCTSVPCTVNVGGARSNHTVPQPFSLSTGKRASNGSRHDSTGSTSRQANMSSTFSSVTKDTQLAAKSVLRSTTKLSCSGNSNTVTLVKAYRSRVACSASSYGFVSRCDERAEKRKEFFSKLDEKLHAKEAEINQLQAKTKEEKEAAIKELRKSLTFKATPMPSFYHEAAPPKIELKKIPPTRAKSPKLGRRKSGSGADSEENPIELCRTPPFILEHGKINKSVQTLSYSANSDNSSDKDRVAGGKSMHKSVTKLPSEKTVKTESKERHPSVERDILNMPGTESTNGSIENGKSTVIWESDNSSASSNNDHRLKTEQYETVLKLKEFDPSRMQNEMAGEIIEDDILRESDSLIDNVEDFCHGLMASDEELHACYVPNIM</sequence>
<dbReference type="GO" id="GO:0005874">
    <property type="term" value="C:microtubule"/>
    <property type="evidence" value="ECO:0007669"/>
    <property type="project" value="UniProtKB-KW"/>
</dbReference>
<feature type="compositionally biased region" description="Basic residues" evidence="7">
    <location>
        <begin position="408"/>
        <end position="417"/>
    </location>
</feature>
<evidence type="ECO:0000313" key="9">
    <source>
        <dbReference type="EMBL" id="KAH9322154.1"/>
    </source>
</evidence>
<feature type="compositionally biased region" description="Polar residues" evidence="7">
    <location>
        <begin position="149"/>
        <end position="184"/>
    </location>
</feature>
<feature type="compositionally biased region" description="Polar residues" evidence="7">
    <location>
        <begin position="240"/>
        <end position="281"/>
    </location>
</feature>
<dbReference type="GO" id="GO:0000226">
    <property type="term" value="P:microtubule cytoskeleton organization"/>
    <property type="evidence" value="ECO:0007669"/>
    <property type="project" value="InterPro"/>
</dbReference>
<evidence type="ECO:0000313" key="10">
    <source>
        <dbReference type="Proteomes" id="UP000824469"/>
    </source>
</evidence>
<evidence type="ECO:0000256" key="3">
    <source>
        <dbReference type="ARBA" id="ARBA00022490"/>
    </source>
</evidence>
<evidence type="ECO:0000259" key="8">
    <source>
        <dbReference type="Pfam" id="PF06886"/>
    </source>
</evidence>
<evidence type="ECO:0000256" key="5">
    <source>
        <dbReference type="ARBA" id="ARBA00023212"/>
    </source>
</evidence>
<keyword evidence="10" id="KW-1185">Reference proteome</keyword>
<dbReference type="PANTHER" id="PTHR46372">
    <property type="entry name" value="PROTEIN WVD2-LIKE 3"/>
    <property type="match status" value="1"/>
</dbReference>
<dbReference type="Proteomes" id="UP000824469">
    <property type="component" value="Unassembled WGS sequence"/>
</dbReference>
<feature type="domain" description="TPX2 C-terminal" evidence="8">
    <location>
        <begin position="330"/>
        <end position="398"/>
    </location>
</feature>
<evidence type="ECO:0000256" key="7">
    <source>
        <dbReference type="SAM" id="MobiDB-lite"/>
    </source>
</evidence>
<dbReference type="AlphaFoldDB" id="A0AA38GHW8"/>
<keyword evidence="3" id="KW-0963">Cytoplasm</keyword>
<organism evidence="9 10">
    <name type="scientific">Taxus chinensis</name>
    <name type="common">Chinese yew</name>
    <name type="synonym">Taxus wallichiana var. chinensis</name>
    <dbReference type="NCBI Taxonomy" id="29808"/>
    <lineage>
        <taxon>Eukaryota</taxon>
        <taxon>Viridiplantae</taxon>
        <taxon>Streptophyta</taxon>
        <taxon>Embryophyta</taxon>
        <taxon>Tracheophyta</taxon>
        <taxon>Spermatophyta</taxon>
        <taxon>Pinopsida</taxon>
        <taxon>Pinidae</taxon>
        <taxon>Conifers II</taxon>
        <taxon>Cupressales</taxon>
        <taxon>Taxaceae</taxon>
        <taxon>Taxus</taxon>
    </lineage>
</organism>
<feature type="coiled-coil region" evidence="6">
    <location>
        <begin position="342"/>
        <end position="369"/>
    </location>
</feature>
<dbReference type="OMA" id="CILELCM"/>
<dbReference type="InterPro" id="IPR027329">
    <property type="entry name" value="TPX2_C"/>
</dbReference>
<evidence type="ECO:0000256" key="2">
    <source>
        <dbReference type="ARBA" id="ARBA00005885"/>
    </source>
</evidence>